<keyword evidence="3" id="KW-1185">Reference proteome</keyword>
<dbReference type="Gene3D" id="3.40.710.10">
    <property type="entry name" value="DD-peptidase/beta-lactamase superfamily"/>
    <property type="match status" value="1"/>
</dbReference>
<dbReference type="PANTHER" id="PTHR46825:SF9">
    <property type="entry name" value="BETA-LACTAMASE-RELATED DOMAIN-CONTAINING PROTEIN"/>
    <property type="match status" value="1"/>
</dbReference>
<dbReference type="Pfam" id="PF00144">
    <property type="entry name" value="Beta-lactamase"/>
    <property type="match status" value="1"/>
</dbReference>
<dbReference type="OrthoDB" id="9793489at2"/>
<feature type="domain" description="Beta-lactamase-related" evidence="1">
    <location>
        <begin position="43"/>
        <end position="342"/>
    </location>
</feature>
<dbReference type="EMBL" id="CP028923">
    <property type="protein sequence ID" value="QCK16694.1"/>
    <property type="molecule type" value="Genomic_DNA"/>
</dbReference>
<dbReference type="RefSeq" id="WP_137092285.1">
    <property type="nucleotide sequence ID" value="NZ_CP028923.1"/>
</dbReference>
<evidence type="ECO:0000313" key="3">
    <source>
        <dbReference type="Proteomes" id="UP000298616"/>
    </source>
</evidence>
<evidence type="ECO:0000313" key="2">
    <source>
        <dbReference type="EMBL" id="QCK16694.1"/>
    </source>
</evidence>
<reference evidence="2 3" key="1">
    <citation type="submission" date="2018-04" db="EMBL/GenBank/DDBJ databases">
        <title>Complete genome uncultured novel isolate.</title>
        <authorList>
            <person name="Merlino G."/>
        </authorList>
    </citation>
    <scope>NUCLEOTIDE SEQUENCE [LARGE SCALE GENOMIC DNA]</scope>
    <source>
        <strain evidence="3">R1DC9</strain>
    </source>
</reference>
<protein>
    <recommendedName>
        <fullName evidence="1">Beta-lactamase-related domain-containing protein</fullName>
    </recommendedName>
</protein>
<dbReference type="Proteomes" id="UP000298616">
    <property type="component" value="Chromosome"/>
</dbReference>
<dbReference type="InterPro" id="IPR001466">
    <property type="entry name" value="Beta-lactam-related"/>
</dbReference>
<dbReference type="InterPro" id="IPR050491">
    <property type="entry name" value="AmpC-like"/>
</dbReference>
<organism evidence="2 3">
    <name type="scientific">Mangrovivirga cuniculi</name>
    <dbReference type="NCBI Taxonomy" id="2715131"/>
    <lineage>
        <taxon>Bacteria</taxon>
        <taxon>Pseudomonadati</taxon>
        <taxon>Bacteroidota</taxon>
        <taxon>Cytophagia</taxon>
        <taxon>Cytophagales</taxon>
        <taxon>Mangrovivirgaceae</taxon>
        <taxon>Mangrovivirga</taxon>
    </lineage>
</organism>
<dbReference type="PANTHER" id="PTHR46825">
    <property type="entry name" value="D-ALANYL-D-ALANINE-CARBOXYPEPTIDASE/ENDOPEPTIDASE AMPH"/>
    <property type="match status" value="1"/>
</dbReference>
<dbReference type="SUPFAM" id="SSF56601">
    <property type="entry name" value="beta-lactamase/transpeptidase-like"/>
    <property type="match status" value="1"/>
</dbReference>
<dbReference type="KEGG" id="fpf:DCC35_19125"/>
<evidence type="ECO:0000259" key="1">
    <source>
        <dbReference type="Pfam" id="PF00144"/>
    </source>
</evidence>
<dbReference type="InterPro" id="IPR012338">
    <property type="entry name" value="Beta-lactam/transpept-like"/>
</dbReference>
<gene>
    <name evidence="2" type="ORF">DCC35_19125</name>
</gene>
<dbReference type="AlphaFoldDB" id="A0A4D7K7J1"/>
<name>A0A4D7K7J1_9BACT</name>
<proteinExistence type="predicted"/>
<accession>A0A4D7K7J1</accession>
<sequence>MKKLIFTLSFLAIQFQFSIAQTTSKEVLYQKVDSLINQYFNPDKLGMAVAIIEEGNVIYSHQIGMANLEYNIPITDSTAFHIASVSKQFTSYLAVSMAMRGELSMEDDVREHLPELAHLPYKISLNQLANHTHGLPNVFELAHLRGFDIQDRLSHDEVIDMLLNIKQINFQPGTQYEYNNTGFALLAEVIERVSDSPFQEVLKEEIFTPLEMNNSLAVSSSEIIIRNKAYSYKTSNSGFKNHEFNNMTNGSSGISTTINDLSKWAIYYQYADKRAEKIFHKMQKPTRLSDGTIIEYGLGLEFKKHKGLDIVFHGGGDAGYRSYLLHIPKHDFSIAILANSNDFSTLNIAYGIVDLFMKDHLKPSETPKKVNYITNELKSFEGTYEFYPGKYFNILAEKDTLFFQSYGTKGKAPLPVIGDGEFLFPYVPFTKFSFYDNGFIFNIADFKYDCKKVTLNPPSIDEIDLEKYIGLYKNDEFNTTYELVIKDNQLVAVHSLNNDIILKPLAKDSFYGSKNYFAQIDFVTSEDDEVIEFLLSGQNLKDIQFSKIK</sequence>